<feature type="transmembrane region" description="Helical" evidence="1">
    <location>
        <begin position="39"/>
        <end position="60"/>
    </location>
</feature>
<evidence type="ECO:0008006" key="3">
    <source>
        <dbReference type="Google" id="ProtNLM"/>
    </source>
</evidence>
<sequence length="241" mass="27867">MILVTPLVVIVVFTIAVIIAAIATYRYKNHQEYQGSRMHVFASALGTCAILLTVILYFNLVQIHNRQSNLEYHKEMVELDRNIVTDLHNEMKKAAKFIPIFITSINPLESKKCKQYIIDNCKEGKDEDTPVNAVWKRSIAYCIFNAWQDAIMGGIAIKKNCRTYIIRFLQMANSDQLKEEWEKDKIARPEPVRKFGDMLFRRSKEIEDSTDPLEYNRIAGEIVKCPKYCKLQKSAGKLSLR</sequence>
<dbReference type="AlphaFoldDB" id="A0A6C0JW14"/>
<keyword evidence="1" id="KW-0812">Transmembrane</keyword>
<reference evidence="2" key="1">
    <citation type="journal article" date="2020" name="Nature">
        <title>Giant virus diversity and host interactions through global metagenomics.</title>
        <authorList>
            <person name="Schulz F."/>
            <person name="Roux S."/>
            <person name="Paez-Espino D."/>
            <person name="Jungbluth S."/>
            <person name="Walsh D.A."/>
            <person name="Denef V.J."/>
            <person name="McMahon K.D."/>
            <person name="Konstantinidis K.T."/>
            <person name="Eloe-Fadrosh E.A."/>
            <person name="Kyrpides N.C."/>
            <person name="Woyke T."/>
        </authorList>
    </citation>
    <scope>NUCLEOTIDE SEQUENCE</scope>
    <source>
        <strain evidence="2">GVMAG-S-1063924-116</strain>
    </source>
</reference>
<keyword evidence="1" id="KW-1133">Transmembrane helix</keyword>
<name>A0A6C0JW14_9ZZZZ</name>
<feature type="transmembrane region" description="Helical" evidence="1">
    <location>
        <begin position="6"/>
        <end position="27"/>
    </location>
</feature>
<keyword evidence="1" id="KW-0472">Membrane</keyword>
<protein>
    <recommendedName>
        <fullName evidence="3">DUF4760 domain-containing protein</fullName>
    </recommendedName>
</protein>
<dbReference type="EMBL" id="MN740698">
    <property type="protein sequence ID" value="QHU08577.1"/>
    <property type="molecule type" value="Genomic_DNA"/>
</dbReference>
<proteinExistence type="predicted"/>
<organism evidence="2">
    <name type="scientific">viral metagenome</name>
    <dbReference type="NCBI Taxonomy" id="1070528"/>
    <lineage>
        <taxon>unclassified sequences</taxon>
        <taxon>metagenomes</taxon>
        <taxon>organismal metagenomes</taxon>
    </lineage>
</organism>
<evidence type="ECO:0000313" key="2">
    <source>
        <dbReference type="EMBL" id="QHU08577.1"/>
    </source>
</evidence>
<accession>A0A6C0JW14</accession>
<evidence type="ECO:0000256" key="1">
    <source>
        <dbReference type="SAM" id="Phobius"/>
    </source>
</evidence>